<dbReference type="Proteomes" id="UP000271624">
    <property type="component" value="Unassembled WGS sequence"/>
</dbReference>
<organism evidence="1 2">
    <name type="scientific">Dulcicalothrix desertica PCC 7102</name>
    <dbReference type="NCBI Taxonomy" id="232991"/>
    <lineage>
        <taxon>Bacteria</taxon>
        <taxon>Bacillati</taxon>
        <taxon>Cyanobacteriota</taxon>
        <taxon>Cyanophyceae</taxon>
        <taxon>Nostocales</taxon>
        <taxon>Calotrichaceae</taxon>
        <taxon>Dulcicalothrix</taxon>
    </lineage>
</organism>
<keyword evidence="2" id="KW-1185">Reference proteome</keyword>
<sequence length="56" mass="6437">MIEKLSNFATQDTSKIVSIILNKLKNLHDKQKLIDKEVKDDFLSLYSVAKMRVGDI</sequence>
<dbReference type="EMBL" id="RSCL01000028">
    <property type="protein sequence ID" value="RUS98603.1"/>
    <property type="molecule type" value="Genomic_DNA"/>
</dbReference>
<reference evidence="1" key="2">
    <citation type="journal article" date="2019" name="Genome Biol. Evol.">
        <title>Day and night: Metabolic profiles and evolutionary relationships of six axenic non-marine cyanobacteria.</title>
        <authorList>
            <person name="Will S.E."/>
            <person name="Henke P."/>
            <person name="Boedeker C."/>
            <person name="Huang S."/>
            <person name="Brinkmann H."/>
            <person name="Rohde M."/>
            <person name="Jarek M."/>
            <person name="Friedl T."/>
            <person name="Seufert S."/>
            <person name="Schumacher M."/>
            <person name="Overmann J."/>
            <person name="Neumann-Schaal M."/>
            <person name="Petersen J."/>
        </authorList>
    </citation>
    <scope>NUCLEOTIDE SEQUENCE [LARGE SCALE GENOMIC DNA]</scope>
    <source>
        <strain evidence="1">PCC 7102</strain>
    </source>
</reference>
<name>A0A3S1ADT3_9CYAN</name>
<gene>
    <name evidence="1" type="ORF">DSM106972_079890</name>
</gene>
<proteinExistence type="predicted"/>
<evidence type="ECO:0000313" key="2">
    <source>
        <dbReference type="Proteomes" id="UP000271624"/>
    </source>
</evidence>
<evidence type="ECO:0000313" key="1">
    <source>
        <dbReference type="EMBL" id="RUS98603.1"/>
    </source>
</evidence>
<protein>
    <submittedName>
        <fullName evidence="1">Uncharacterized protein</fullName>
    </submittedName>
</protein>
<reference evidence="1" key="1">
    <citation type="submission" date="2018-12" db="EMBL/GenBank/DDBJ databases">
        <authorList>
            <person name="Will S."/>
            <person name="Neumann-Schaal M."/>
            <person name="Henke P."/>
        </authorList>
    </citation>
    <scope>NUCLEOTIDE SEQUENCE</scope>
    <source>
        <strain evidence="1">PCC 7102</strain>
    </source>
</reference>
<accession>A0A3S1ADT3</accession>
<comment type="caution">
    <text evidence="1">The sequence shown here is derived from an EMBL/GenBank/DDBJ whole genome shotgun (WGS) entry which is preliminary data.</text>
</comment>
<dbReference type="AlphaFoldDB" id="A0A3S1ADT3"/>
<dbReference type="RefSeq" id="WP_186538710.1">
    <property type="nucleotide sequence ID" value="NZ_RSCL01000028.1"/>
</dbReference>